<dbReference type="KEGG" id="rfa:A3L23_04896"/>
<keyword evidence="1" id="KW-0614">Plasmid</keyword>
<dbReference type="PATRIC" id="fig|1051973.4.peg.4938"/>
<reference evidence="1" key="1">
    <citation type="journal article" date="2009" name="Proc. Natl. Acad. Sci. U.S.A.">
        <title>Identification of Rhodococcus fascians cytokinins and their modus operandi to reshape the plant.</title>
        <authorList>
            <person name="Pertry I."/>
            <person name="Vaclavikova K."/>
            <person name="Depuydt S."/>
            <person name="Galuszka P."/>
            <person name="Spichal L."/>
            <person name="Temmerman W."/>
            <person name="Stes E."/>
            <person name="Schmulling T."/>
            <person name="Kakimoto T."/>
            <person name="Van Montagu M.C."/>
            <person name="Strnad M."/>
            <person name="Holsters M."/>
            <person name="Tarkowski P."/>
            <person name="Vereecke D."/>
        </authorList>
    </citation>
    <scope>NUCLEOTIDE SEQUENCE</scope>
    <source>
        <strain evidence="1">D188</strain>
        <plasmid evidence="1">pFiD188</plasmid>
    </source>
</reference>
<dbReference type="EMBL" id="JN093097">
    <property type="protein sequence ID" value="AET25169.1"/>
    <property type="molecule type" value="Genomic_DNA"/>
</dbReference>
<dbReference type="RefSeq" id="WP_015586087.1">
    <property type="nucleotide sequence ID" value="NC_021080.1"/>
</dbReference>
<reference evidence="1" key="2">
    <citation type="journal article" date="2010" name="Mol. Plant Microbe Interact.">
        <title>Rhodococcus fascians impacts plant development through the dynamic fas-mediated production of a cytokinin mix.</title>
        <authorList>
            <person name="Pertry I."/>
            <person name="Vaclavikova K."/>
            <person name="Gemrotova M."/>
            <person name="Spichal L."/>
            <person name="Galuszka P."/>
            <person name="Depuydt S."/>
            <person name="Temmerman W."/>
            <person name="Stes E."/>
            <person name="De Keyser A."/>
            <person name="Riefler M."/>
            <person name="Biondi S."/>
            <person name="Novak O."/>
            <person name="Schmulling T."/>
            <person name="Strnad M."/>
            <person name="Tarkowski P."/>
            <person name="Holsters M."/>
            <person name="Vereecke D."/>
        </authorList>
    </citation>
    <scope>NUCLEOTIDE SEQUENCE</scope>
    <source>
        <strain evidence="1">D188</strain>
        <plasmid evidence="1">pFiD188</plasmid>
    </source>
</reference>
<proteinExistence type="predicted"/>
<geneLocation type="plasmid" evidence="1">
    <name>pFiD188</name>
</geneLocation>
<reference evidence="1" key="5">
    <citation type="journal article" date="2012" name="Mol. Plant Microbe Interact.">
        <title>pFiD188, the linear virulence plasmid of Rhodococcus fascians D188.</title>
        <authorList>
            <person name="Francis I."/>
            <person name="De Keyser A."/>
            <person name="De Backer P."/>
            <person name="Simon-Mateo C."/>
            <person name="Kalkus J."/>
            <person name="Pertry I."/>
            <person name="Ardiles-Diaz W."/>
            <person name="De Rycke R."/>
            <person name="Vandeputte O.M."/>
            <person name="El Jaziri M."/>
            <person name="Holsters M."/>
            <person name="Vereecke D."/>
        </authorList>
    </citation>
    <scope>NUCLEOTIDE SEQUENCE</scope>
    <source>
        <strain evidence="1">D188</strain>
        <plasmid evidence="1">pFiD188</plasmid>
    </source>
</reference>
<evidence type="ECO:0000313" key="1">
    <source>
        <dbReference type="EMBL" id="AET25169.1"/>
    </source>
</evidence>
<gene>
    <name evidence="1" type="ORF">pFi_033</name>
</gene>
<name>G8JYP8_RHOFA</name>
<reference evidence="1" key="4">
    <citation type="submission" date="2011-06" db="EMBL/GenBank/DDBJ databases">
        <authorList>
            <person name="Vereecke D.M."/>
        </authorList>
    </citation>
    <scope>NUCLEOTIDE SEQUENCE</scope>
    <source>
        <strain evidence="1">D188</strain>
        <plasmid evidence="1">pFiD188</plasmid>
    </source>
</reference>
<dbReference type="AlphaFoldDB" id="G8JYP8"/>
<reference evidence="1" key="3">
    <citation type="journal article" date="2011" name="Annu. Rev. Phytopathol.">
        <title>A successful bacterial coup d'etat: how Rhodococcus fascians redirects plant development.</title>
        <authorList>
            <person name="Stes E."/>
            <person name="Vandeputte O.M."/>
            <person name="El Jaziri M."/>
            <person name="Holsters M."/>
            <person name="Vereecke D."/>
        </authorList>
    </citation>
    <scope>NUCLEOTIDE SEQUENCE</scope>
    <source>
        <strain evidence="1">D188</strain>
        <plasmid evidence="1">pFiD188</plasmid>
    </source>
</reference>
<sequence length="62" mass="6818">MATVNEQQKPDRPVGSASPATASRRRKVALRPNPRLVGNYEGSSRTIDEVRRQIEKQQGASA</sequence>
<accession>G8JYP8</accession>
<protein>
    <submittedName>
        <fullName evidence="1">Uncharacterized protein</fullName>
    </submittedName>
</protein>
<organism evidence="1">
    <name type="scientific">Rhodococcoides fascians D188</name>
    <dbReference type="NCBI Taxonomy" id="1051973"/>
    <lineage>
        <taxon>Bacteria</taxon>
        <taxon>Bacillati</taxon>
        <taxon>Actinomycetota</taxon>
        <taxon>Actinomycetes</taxon>
        <taxon>Mycobacteriales</taxon>
        <taxon>Nocardiaceae</taxon>
        <taxon>Rhodococcoides</taxon>
    </lineage>
</organism>